<name>A0A1R0H7U8_9FUNG</name>
<dbReference type="Proteomes" id="UP000187455">
    <property type="component" value="Unassembled WGS sequence"/>
</dbReference>
<organism evidence="2 3">
    <name type="scientific">Smittium mucronatum</name>
    <dbReference type="NCBI Taxonomy" id="133383"/>
    <lineage>
        <taxon>Eukaryota</taxon>
        <taxon>Fungi</taxon>
        <taxon>Fungi incertae sedis</taxon>
        <taxon>Zoopagomycota</taxon>
        <taxon>Kickxellomycotina</taxon>
        <taxon>Harpellomycetes</taxon>
        <taxon>Harpellales</taxon>
        <taxon>Legeriomycetaceae</taxon>
        <taxon>Smittium</taxon>
    </lineage>
</organism>
<dbReference type="OrthoDB" id="6247875at2759"/>
<protein>
    <submittedName>
        <fullName evidence="2">Uncharacterized protein</fullName>
    </submittedName>
</protein>
<keyword evidence="3" id="KW-1185">Reference proteome</keyword>
<proteinExistence type="predicted"/>
<gene>
    <name evidence="2" type="ORF">AYI68_g619</name>
</gene>
<reference evidence="2 3" key="1">
    <citation type="journal article" date="2016" name="Mol. Biol. Evol.">
        <title>Genome-Wide Survey of Gut Fungi (Harpellales) Reveals the First Horizontally Transferred Ubiquitin Gene from a Mosquito Host.</title>
        <authorList>
            <person name="Wang Y."/>
            <person name="White M.M."/>
            <person name="Kvist S."/>
            <person name="Moncalvo J.M."/>
        </authorList>
    </citation>
    <scope>NUCLEOTIDE SEQUENCE [LARGE SCALE GENOMIC DNA]</scope>
    <source>
        <strain evidence="2 3">ALG-7-W6</strain>
    </source>
</reference>
<sequence length="119" mass="13426">MAIASKGGDCARRNAYKAPEFPILPKPYTPTPDTGMDAVTECNPSQIVGPDGRIYIQKIPNHYLLYIPIRYCKEMVISRLANPPFSVSKRKRSSQHSPQKRPKLPACFSPYPHQNVQDQ</sequence>
<feature type="region of interest" description="Disordered" evidence="1">
    <location>
        <begin position="83"/>
        <end position="119"/>
    </location>
</feature>
<comment type="caution">
    <text evidence="2">The sequence shown here is derived from an EMBL/GenBank/DDBJ whole genome shotgun (WGS) entry which is preliminary data.</text>
</comment>
<feature type="compositionally biased region" description="Basic residues" evidence="1">
    <location>
        <begin position="88"/>
        <end position="103"/>
    </location>
</feature>
<evidence type="ECO:0000313" key="2">
    <source>
        <dbReference type="EMBL" id="OLY85193.1"/>
    </source>
</evidence>
<dbReference type="EMBL" id="LSSL01000195">
    <property type="protein sequence ID" value="OLY85193.1"/>
    <property type="molecule type" value="Genomic_DNA"/>
</dbReference>
<evidence type="ECO:0000313" key="3">
    <source>
        <dbReference type="Proteomes" id="UP000187455"/>
    </source>
</evidence>
<dbReference type="AlphaFoldDB" id="A0A1R0H7U8"/>
<evidence type="ECO:0000256" key="1">
    <source>
        <dbReference type="SAM" id="MobiDB-lite"/>
    </source>
</evidence>
<accession>A0A1R0H7U8</accession>